<evidence type="ECO:0000313" key="3">
    <source>
        <dbReference type="Proteomes" id="UP000663864"/>
    </source>
</evidence>
<gene>
    <name evidence="2" type="ORF">ZHD862_LOCUS14979</name>
</gene>
<evidence type="ECO:0000256" key="1">
    <source>
        <dbReference type="SAM" id="MobiDB-lite"/>
    </source>
</evidence>
<dbReference type="PANTHER" id="PTHR21301">
    <property type="entry name" value="REVERSE TRANSCRIPTASE"/>
    <property type="match status" value="1"/>
</dbReference>
<feature type="region of interest" description="Disordered" evidence="1">
    <location>
        <begin position="631"/>
        <end position="656"/>
    </location>
</feature>
<dbReference type="Proteomes" id="UP000663864">
    <property type="component" value="Unassembled WGS sequence"/>
</dbReference>
<name>A0A814K982_9BILA</name>
<dbReference type="PANTHER" id="PTHR21301:SF10">
    <property type="entry name" value="REVERSE TRANSCRIPTASE DOMAIN-CONTAINING PROTEIN"/>
    <property type="match status" value="1"/>
</dbReference>
<protein>
    <submittedName>
        <fullName evidence="2">Uncharacterized protein</fullName>
    </submittedName>
</protein>
<sequence length="725" mass="84660">MSERWNHNLDEHIFNNDDKKNEFSFNQETCQLLQYIDLNGFSKLIDYMDSADQINEHLKQGIPHIRDHFMKETYVLRTSYKGYSLHIFPSNDFEILCSNYIKSTDIYKFIQNMNTIELIERDKFLFNMVEQVETKLNDLFCSNCITQRQYDQMRISRSEVELSYLVFALNTPIKDDIYTIRPVVVCNRTPIMRISRYLCKLLWSLFHQLTGCRTFHNGIDVIENFESYAKNNYLQSTTLFVTFNIYEICMNFSHEIMIKALEHFLIIYGPQVSMDEELTIETILQLVHLVLENQMVLYENCLFKQIRGNASGCPLTIPLACIYLCYSQPALMSVLMAQKQQELFGRFQDNLFLTWNRSEDQLHFLFGKPIVINRHDQSIQIKLFIGTSFHFLDVELSHDNGHLHTRIYHDPVMDQYQLPNQFQTERSSCLPSRLFQSMLMYAVRCCSSEQNFDYERCYLKLVYLLYGFSENFIDNCIEQFYKQFYAYDVHYLVDRIPYETLRRRVMKRHAQLVVIILFMARERKQDSTWDEIDKLLDDEEFCGDIEALNDNIGITVHSSAPTTPDPLNTAFIEETNLNDHQQSNLSQQQSGLSQQQQQQQSNLSQQQSSLSQQQSQTTNDASAILRELVEITTEHKQNKPSVSTTTTTTTTRTKENLVEIVDRSPSSTSRTIDLRTPTSNTIDLYTPTPSTIDLCTPVPIPIDLCSPELASNTNTTDSPVHLSPR</sequence>
<reference evidence="2" key="1">
    <citation type="submission" date="2021-02" db="EMBL/GenBank/DDBJ databases">
        <authorList>
            <person name="Nowell W R."/>
        </authorList>
    </citation>
    <scope>NUCLEOTIDE SEQUENCE</scope>
</reference>
<feature type="region of interest" description="Disordered" evidence="1">
    <location>
        <begin position="582"/>
        <end position="619"/>
    </location>
</feature>
<dbReference type="AlphaFoldDB" id="A0A814K982"/>
<accession>A0A814K982</accession>
<dbReference type="EMBL" id="CAJNOT010000663">
    <property type="protein sequence ID" value="CAF1049483.1"/>
    <property type="molecule type" value="Genomic_DNA"/>
</dbReference>
<comment type="caution">
    <text evidence="2">The sequence shown here is derived from an EMBL/GenBank/DDBJ whole genome shotgun (WGS) entry which is preliminary data.</text>
</comment>
<feature type="compositionally biased region" description="Low complexity" evidence="1">
    <location>
        <begin position="582"/>
        <end position="616"/>
    </location>
</feature>
<organism evidence="2 3">
    <name type="scientific">Rotaria sordida</name>
    <dbReference type="NCBI Taxonomy" id="392033"/>
    <lineage>
        <taxon>Eukaryota</taxon>
        <taxon>Metazoa</taxon>
        <taxon>Spiralia</taxon>
        <taxon>Gnathifera</taxon>
        <taxon>Rotifera</taxon>
        <taxon>Eurotatoria</taxon>
        <taxon>Bdelloidea</taxon>
        <taxon>Philodinida</taxon>
        <taxon>Philodinidae</taxon>
        <taxon>Rotaria</taxon>
    </lineage>
</organism>
<proteinExistence type="predicted"/>
<evidence type="ECO:0000313" key="2">
    <source>
        <dbReference type="EMBL" id="CAF1049483.1"/>
    </source>
</evidence>